<proteinExistence type="predicted"/>
<dbReference type="InterPro" id="IPR038948">
    <property type="entry name" value="POLR1D-like"/>
</dbReference>
<dbReference type="RefSeq" id="XP_011495279.1">
    <property type="nucleotide sequence ID" value="XM_011496977.1"/>
</dbReference>
<dbReference type="KEGG" id="csol:105360165"/>
<keyword evidence="2" id="KW-1185">Reference proteome</keyword>
<reference evidence="3" key="1">
    <citation type="submission" date="2025-08" db="UniProtKB">
        <authorList>
            <consortium name="RefSeq"/>
        </authorList>
    </citation>
    <scope>IDENTIFICATION</scope>
</reference>
<feature type="compositionally biased region" description="Low complexity" evidence="1">
    <location>
        <begin position="62"/>
        <end position="74"/>
    </location>
</feature>
<feature type="region of interest" description="Disordered" evidence="1">
    <location>
        <begin position="56"/>
        <end position="81"/>
    </location>
</feature>
<evidence type="ECO:0000313" key="2">
    <source>
        <dbReference type="Proteomes" id="UP000695007"/>
    </source>
</evidence>
<name>A0AAJ6VL73_9HYME</name>
<dbReference type="PANTHER" id="PTHR34769:SF1">
    <property type="entry name" value="RNA POLYMERASE I AND III SUBUNIT D"/>
    <property type="match status" value="1"/>
</dbReference>
<dbReference type="PANTHER" id="PTHR34769">
    <property type="entry name" value="RCG42593, ISOFORM CRA_A"/>
    <property type="match status" value="1"/>
</dbReference>
<organism evidence="2 3">
    <name type="scientific">Ceratosolen solmsi marchali</name>
    <dbReference type="NCBI Taxonomy" id="326594"/>
    <lineage>
        <taxon>Eukaryota</taxon>
        <taxon>Metazoa</taxon>
        <taxon>Ecdysozoa</taxon>
        <taxon>Arthropoda</taxon>
        <taxon>Hexapoda</taxon>
        <taxon>Insecta</taxon>
        <taxon>Pterygota</taxon>
        <taxon>Neoptera</taxon>
        <taxon>Endopterygota</taxon>
        <taxon>Hymenoptera</taxon>
        <taxon>Apocrita</taxon>
        <taxon>Proctotrupomorpha</taxon>
        <taxon>Chalcidoidea</taxon>
        <taxon>Agaonidae</taxon>
        <taxon>Agaoninae</taxon>
        <taxon>Ceratosolen</taxon>
    </lineage>
</organism>
<dbReference type="Proteomes" id="UP000695007">
    <property type="component" value="Unplaced"/>
</dbReference>
<accession>A0AAJ6VL73</accession>
<evidence type="ECO:0000313" key="3">
    <source>
        <dbReference type="RefSeq" id="XP_011495279.1"/>
    </source>
</evidence>
<sequence>MDEETLNRLAAEALLQEAKIGARRAAIIGPSGWIRKRETINKQFLHATLKNVISSNRHKTFSNKSKQNNTSSKSLENNDKH</sequence>
<dbReference type="GeneID" id="105360165"/>
<dbReference type="AlphaFoldDB" id="A0AAJ6VL73"/>
<protein>
    <submittedName>
        <fullName evidence="3">Uncharacterized protein LOC105360165</fullName>
    </submittedName>
</protein>
<gene>
    <name evidence="3" type="primary">LOC105360165</name>
</gene>
<evidence type="ECO:0000256" key="1">
    <source>
        <dbReference type="SAM" id="MobiDB-lite"/>
    </source>
</evidence>